<evidence type="ECO:0000259" key="10">
    <source>
        <dbReference type="Pfam" id="PF06574"/>
    </source>
</evidence>
<evidence type="ECO:0000256" key="9">
    <source>
        <dbReference type="ARBA" id="ARBA00022840"/>
    </source>
</evidence>
<dbReference type="Proteomes" id="UP000247409">
    <property type="component" value="Unassembled WGS sequence"/>
</dbReference>
<keyword evidence="9" id="KW-0067">ATP-binding</keyword>
<dbReference type="InterPro" id="IPR015864">
    <property type="entry name" value="FAD_synthase"/>
</dbReference>
<dbReference type="Gene3D" id="3.40.50.620">
    <property type="entry name" value="HUPs"/>
    <property type="match status" value="1"/>
</dbReference>
<dbReference type="OrthoDB" id="3243at2759"/>
<reference evidence="11 12" key="1">
    <citation type="journal article" date="2018" name="Mol. Biol. Evol.">
        <title>Analysis of the draft genome of the red seaweed Gracilariopsis chorda provides insights into genome size evolution in Rhodophyta.</title>
        <authorList>
            <person name="Lee J."/>
            <person name="Yang E.C."/>
            <person name="Graf L."/>
            <person name="Yang J.H."/>
            <person name="Qiu H."/>
            <person name="Zel Zion U."/>
            <person name="Chan C.X."/>
            <person name="Stephens T.G."/>
            <person name="Weber A.P.M."/>
            <person name="Boo G.H."/>
            <person name="Boo S.M."/>
            <person name="Kim K.M."/>
            <person name="Shin Y."/>
            <person name="Jung M."/>
            <person name="Lee S.J."/>
            <person name="Yim H.S."/>
            <person name="Lee J.H."/>
            <person name="Bhattacharya D."/>
            <person name="Yoon H.S."/>
        </authorList>
    </citation>
    <scope>NUCLEOTIDE SEQUENCE [LARGE SCALE GENOMIC DNA]</scope>
    <source>
        <strain evidence="11 12">SKKU-2015</strain>
        <tissue evidence="11">Whole body</tissue>
    </source>
</reference>
<dbReference type="SUPFAM" id="SSF52374">
    <property type="entry name" value="Nucleotidylyl transferase"/>
    <property type="match status" value="1"/>
</dbReference>
<feature type="domain" description="FAD synthetase" evidence="10">
    <location>
        <begin position="51"/>
        <end position="200"/>
    </location>
</feature>
<keyword evidence="5" id="KW-0808">Transferase</keyword>
<evidence type="ECO:0000256" key="5">
    <source>
        <dbReference type="ARBA" id="ARBA00022679"/>
    </source>
</evidence>
<dbReference type="GO" id="GO:0005524">
    <property type="term" value="F:ATP binding"/>
    <property type="evidence" value="ECO:0007669"/>
    <property type="project" value="UniProtKB-KW"/>
</dbReference>
<comment type="pathway">
    <text evidence="1">Cofactor biosynthesis; FAD biosynthesis; FAD from FMN: step 1/1.</text>
</comment>
<keyword evidence="6" id="KW-0548">Nucleotidyltransferase</keyword>
<evidence type="ECO:0000256" key="4">
    <source>
        <dbReference type="ARBA" id="ARBA00022643"/>
    </source>
</evidence>
<keyword evidence="8" id="KW-0274">FAD</keyword>
<evidence type="ECO:0000256" key="8">
    <source>
        <dbReference type="ARBA" id="ARBA00022827"/>
    </source>
</evidence>
<evidence type="ECO:0000256" key="3">
    <source>
        <dbReference type="ARBA" id="ARBA00022630"/>
    </source>
</evidence>
<evidence type="ECO:0000256" key="6">
    <source>
        <dbReference type="ARBA" id="ARBA00022695"/>
    </source>
</evidence>
<keyword evidence="7" id="KW-0547">Nucleotide-binding</keyword>
<evidence type="ECO:0000256" key="1">
    <source>
        <dbReference type="ARBA" id="ARBA00004726"/>
    </source>
</evidence>
<dbReference type="STRING" id="448386.A0A2V3IHH9"/>
<evidence type="ECO:0000256" key="2">
    <source>
        <dbReference type="ARBA" id="ARBA00012393"/>
    </source>
</evidence>
<protein>
    <recommendedName>
        <fullName evidence="2">FAD synthase</fullName>
        <ecNumber evidence="2">2.7.7.2</ecNumber>
    </recommendedName>
</protein>
<evidence type="ECO:0000256" key="7">
    <source>
        <dbReference type="ARBA" id="ARBA00022741"/>
    </source>
</evidence>
<evidence type="ECO:0000313" key="12">
    <source>
        <dbReference type="Proteomes" id="UP000247409"/>
    </source>
</evidence>
<keyword evidence="4" id="KW-0288">FMN</keyword>
<evidence type="ECO:0000313" key="11">
    <source>
        <dbReference type="EMBL" id="PXF41488.1"/>
    </source>
</evidence>
<keyword evidence="3" id="KW-0285">Flavoprotein</keyword>
<name>A0A2V3IHH9_9FLOR</name>
<proteinExistence type="predicted"/>
<dbReference type="GO" id="GO:0009231">
    <property type="term" value="P:riboflavin biosynthetic process"/>
    <property type="evidence" value="ECO:0007669"/>
    <property type="project" value="InterPro"/>
</dbReference>
<dbReference type="GO" id="GO:0006747">
    <property type="term" value="P:FAD biosynthetic process"/>
    <property type="evidence" value="ECO:0007669"/>
    <property type="project" value="UniProtKB-UniPathway"/>
</dbReference>
<dbReference type="Pfam" id="PF06574">
    <property type="entry name" value="FAD_syn"/>
    <property type="match status" value="1"/>
</dbReference>
<dbReference type="EMBL" id="NBIV01000214">
    <property type="protein sequence ID" value="PXF41488.1"/>
    <property type="molecule type" value="Genomic_DNA"/>
</dbReference>
<sequence length="304" mass="32158">MAPPVPPAPMRTTRPSAAFAAPLPLRRSAAAARPAALQRAARVKPPPRATQAPPVIVPGKFDALHLGHRHLAQTASHHGSPTLLSFSGMAAKLRWPPRAPITAPSDRARILRSWQSALATPIHTVVLPFHAVGDMPPDAFVRFLKARFDAHAVVCGADWRFGKGAVGDVGVLKQSAATLGMHVHVASTVALHGQGVSSTRVRNALSEGDVALVAALLGRYHRAVGCVVHVDAHGAVRCAGFVNQLPRAGLYEAVVRVVGRTAPTRGTVQVGRDGDGEAFVLLFDSDAVYCAECELYVDFVDRLV</sequence>
<gene>
    <name evidence="11" type="ORF">BWQ96_08795</name>
</gene>
<dbReference type="AlphaFoldDB" id="A0A2V3IHH9"/>
<dbReference type="EC" id="2.7.7.2" evidence="2"/>
<organism evidence="11 12">
    <name type="scientific">Gracilariopsis chorda</name>
    <dbReference type="NCBI Taxonomy" id="448386"/>
    <lineage>
        <taxon>Eukaryota</taxon>
        <taxon>Rhodophyta</taxon>
        <taxon>Florideophyceae</taxon>
        <taxon>Rhodymeniophycidae</taxon>
        <taxon>Gracilariales</taxon>
        <taxon>Gracilariaceae</taxon>
        <taxon>Gracilariopsis</taxon>
    </lineage>
</organism>
<dbReference type="InterPro" id="IPR014729">
    <property type="entry name" value="Rossmann-like_a/b/a_fold"/>
</dbReference>
<accession>A0A2V3IHH9</accession>
<dbReference type="UniPathway" id="UPA00277">
    <property type="reaction ID" value="UER00407"/>
</dbReference>
<dbReference type="GO" id="GO:0003919">
    <property type="term" value="F:FMN adenylyltransferase activity"/>
    <property type="evidence" value="ECO:0007669"/>
    <property type="project" value="UniProtKB-EC"/>
</dbReference>
<comment type="caution">
    <text evidence="11">The sequence shown here is derived from an EMBL/GenBank/DDBJ whole genome shotgun (WGS) entry which is preliminary data.</text>
</comment>
<keyword evidence="12" id="KW-1185">Reference proteome</keyword>